<dbReference type="CDD" id="cd02195">
    <property type="entry name" value="SelD"/>
    <property type="match status" value="1"/>
</dbReference>
<dbReference type="Gene3D" id="3.90.650.10">
    <property type="entry name" value="PurM-like C-terminal domain"/>
    <property type="match status" value="1"/>
</dbReference>
<dbReference type="Pfam" id="PF00586">
    <property type="entry name" value="AIRS"/>
    <property type="match status" value="1"/>
</dbReference>
<dbReference type="PANTHER" id="PTHR10256:SF0">
    <property type="entry name" value="INACTIVE SELENIDE, WATER DIKINASE-LIKE PROTEIN-RELATED"/>
    <property type="match status" value="1"/>
</dbReference>
<evidence type="ECO:0000256" key="5">
    <source>
        <dbReference type="ARBA" id="ARBA00023266"/>
    </source>
</evidence>
<dbReference type="InterPro" id="IPR010918">
    <property type="entry name" value="PurM-like_C_dom"/>
</dbReference>
<comment type="caution">
    <text evidence="8">The sequence shown here is derived from an EMBL/GenBank/DDBJ whole genome shotgun (WGS) entry which is preliminary data.</text>
</comment>
<reference evidence="8 9" key="1">
    <citation type="journal article" date="2024" name="Int. J. Syst. Evol. Microbiol.">
        <title>Lacrimispora brassicae sp. nov. isolated from fermented cabbage, and proposal of Clostridium indicum Gundawar et al. 2019 and Clostridium methoxybenzovorans Mechichi et al. 1999 as heterotypic synonyms of Lacrimispora amygdalina (Parshina et al. 2003) Haas and Blanchard 2020 and Lacrimispora indolis (McClung and McCoy 1957) Haas and Blanchard 2020, respectively.</title>
        <authorList>
            <person name="Kobayashi H."/>
            <person name="Tanizawa Y."/>
            <person name="Sakamoto M."/>
            <person name="Ohkuma M."/>
            <person name="Tohno M."/>
        </authorList>
    </citation>
    <scope>NUCLEOTIDE SEQUENCE [LARGE SCALE GENOMIC DNA]</scope>
    <source>
        <strain evidence="8 9">DSM 12857</strain>
    </source>
</reference>
<dbReference type="SUPFAM" id="SSF56042">
    <property type="entry name" value="PurM C-terminal domain-like"/>
    <property type="match status" value="1"/>
</dbReference>
<keyword evidence="5" id="KW-0711">Selenium</keyword>
<organism evidence="8 9">
    <name type="scientific">Lacrimispora amygdalina</name>
    <dbReference type="NCBI Taxonomy" id="253257"/>
    <lineage>
        <taxon>Bacteria</taxon>
        <taxon>Bacillati</taxon>
        <taxon>Bacillota</taxon>
        <taxon>Clostridia</taxon>
        <taxon>Lachnospirales</taxon>
        <taxon>Lachnospiraceae</taxon>
        <taxon>Lacrimispora</taxon>
    </lineage>
</organism>
<dbReference type="InterPro" id="IPR016188">
    <property type="entry name" value="PurM-like_N"/>
</dbReference>
<evidence type="ECO:0000259" key="7">
    <source>
        <dbReference type="Pfam" id="PF02769"/>
    </source>
</evidence>
<keyword evidence="1" id="KW-0808">Transferase</keyword>
<keyword evidence="9" id="KW-1185">Reference proteome</keyword>
<evidence type="ECO:0000256" key="4">
    <source>
        <dbReference type="ARBA" id="ARBA00022840"/>
    </source>
</evidence>
<dbReference type="InterPro" id="IPR036921">
    <property type="entry name" value="PurM-like_N_sf"/>
</dbReference>
<evidence type="ECO:0000256" key="3">
    <source>
        <dbReference type="ARBA" id="ARBA00022777"/>
    </source>
</evidence>
<dbReference type="PANTHER" id="PTHR10256">
    <property type="entry name" value="SELENIDE, WATER DIKINASE"/>
    <property type="match status" value="1"/>
</dbReference>
<keyword evidence="2" id="KW-0547">Nucleotide-binding</keyword>
<evidence type="ECO:0000256" key="1">
    <source>
        <dbReference type="ARBA" id="ARBA00022679"/>
    </source>
</evidence>
<gene>
    <name evidence="8" type="primary">selD_2</name>
    <name evidence="8" type="ORF">LAD12857_26000</name>
</gene>
<proteinExistence type="predicted"/>
<keyword evidence="4" id="KW-0067">ATP-binding</keyword>
<name>A0ABQ5M6Y8_9FIRM</name>
<accession>A0ABQ5M6Y8</accession>
<dbReference type="InterPro" id="IPR004536">
    <property type="entry name" value="SPS/SelD"/>
</dbReference>
<dbReference type="EMBL" id="BRPJ01000042">
    <property type="protein sequence ID" value="GLB30677.1"/>
    <property type="molecule type" value="Genomic_DNA"/>
</dbReference>
<keyword evidence="3" id="KW-0418">Kinase</keyword>
<sequence length="283" mass="29809">MVDDPYMFGKIAAANAFSDVYAMGGEPRLALNLLCVNPCLGDEVVKEILRGGADQAIKAGCIITGGHTIEDNVPKYGLSVTGFVNPGNVLKNVGAQSGDVLVLTKPLGSGILLTALKAEFIESGDVKLMLDSMAALNKEAAAAMSGLSVHACTDITGFGLLGHVYEMAAGSEVTISVFTDDLPLFPLAEEMALTGMVPAGAYRNFDYIKSFVKIMPDVSQTLVDIASDAQTSGGLCIALPEDEADILLNRLKSDGVNGFKIGMVKTASDKKIELLNKQKHKHK</sequence>
<dbReference type="SUPFAM" id="SSF55326">
    <property type="entry name" value="PurM N-terminal domain-like"/>
    <property type="match status" value="1"/>
</dbReference>
<dbReference type="NCBIfam" id="TIGR00476">
    <property type="entry name" value="selD"/>
    <property type="match status" value="1"/>
</dbReference>
<dbReference type="Gene3D" id="3.30.1330.10">
    <property type="entry name" value="PurM-like, N-terminal domain"/>
    <property type="match status" value="1"/>
</dbReference>
<dbReference type="Pfam" id="PF02769">
    <property type="entry name" value="AIRS_C"/>
    <property type="match status" value="1"/>
</dbReference>
<evidence type="ECO:0000313" key="9">
    <source>
        <dbReference type="Proteomes" id="UP001419084"/>
    </source>
</evidence>
<evidence type="ECO:0000259" key="6">
    <source>
        <dbReference type="Pfam" id="PF00586"/>
    </source>
</evidence>
<dbReference type="PIRSF" id="PIRSF036407">
    <property type="entry name" value="Selenphspht_syn"/>
    <property type="match status" value="1"/>
</dbReference>
<evidence type="ECO:0000313" key="8">
    <source>
        <dbReference type="EMBL" id="GLB30677.1"/>
    </source>
</evidence>
<feature type="domain" description="PurM-like N-terminal" evidence="6">
    <location>
        <begin position="3"/>
        <end position="84"/>
    </location>
</feature>
<feature type="domain" description="PurM-like C-terminal" evidence="7">
    <location>
        <begin position="96"/>
        <end position="268"/>
    </location>
</feature>
<protein>
    <submittedName>
        <fullName evidence="8">Selenide, water dikinase</fullName>
    </submittedName>
</protein>
<evidence type="ECO:0000256" key="2">
    <source>
        <dbReference type="ARBA" id="ARBA00022741"/>
    </source>
</evidence>
<dbReference type="InterPro" id="IPR036676">
    <property type="entry name" value="PurM-like_C_sf"/>
</dbReference>
<dbReference type="Proteomes" id="UP001419084">
    <property type="component" value="Unassembled WGS sequence"/>
</dbReference>